<protein>
    <submittedName>
        <fullName evidence="2">Uncharacterized protein</fullName>
    </submittedName>
</protein>
<reference evidence="2" key="1">
    <citation type="submission" date="2013-05" db="EMBL/GenBank/DDBJ databases">
        <authorList>
            <person name="Yim A.K.Y."/>
            <person name="Chan T.F."/>
            <person name="Ji K.M."/>
            <person name="Liu X.Y."/>
            <person name="Zhou J.W."/>
            <person name="Li R.Q."/>
            <person name="Yang K.Y."/>
            <person name="Li J."/>
            <person name="Li M."/>
            <person name="Law P.T.W."/>
            <person name="Wu Y.L."/>
            <person name="Cai Z.L."/>
            <person name="Qin H."/>
            <person name="Bao Y."/>
            <person name="Leung R.K.K."/>
            <person name="Ng P.K.S."/>
            <person name="Zou J."/>
            <person name="Zhong X.J."/>
            <person name="Ran P.X."/>
            <person name="Zhong N.S."/>
            <person name="Liu Z.G."/>
            <person name="Tsui S.K.W."/>
        </authorList>
    </citation>
    <scope>NUCLEOTIDE SEQUENCE</scope>
    <source>
        <strain evidence="2">Derf</strain>
        <tissue evidence="2">Whole organism</tissue>
    </source>
</reference>
<feature type="compositionally biased region" description="Low complexity" evidence="1">
    <location>
        <begin position="31"/>
        <end position="41"/>
    </location>
</feature>
<name>A0A922I2N2_DERFA</name>
<gene>
    <name evidence="2" type="ORF">DERF_008175</name>
</gene>
<feature type="compositionally biased region" description="Polar residues" evidence="1">
    <location>
        <begin position="16"/>
        <end position="30"/>
    </location>
</feature>
<feature type="region of interest" description="Disordered" evidence="1">
    <location>
        <begin position="16"/>
        <end position="41"/>
    </location>
</feature>
<sequence>MSRASNDVFIVSQYQPTGQQSSQSHPVQIQSSHHPPTSSSPSTILKFIAKIYPSFSSLQIEINVKANHFGNKLSSRNHQFSSRTSNITLEDVHYKNFYFINSIFNCYLNNWRLRLSELVLELPRTCLLFVYRIKIQLGGRVVNKRLPTVPKFDGSKPFLWKNFIKTWKIFERCVGEEAAEVIFFNEALSGAALDYVVGLDRRAANARQIYIKSIQRSLGIGCVFMAFFGDQLITSVTHRLPNHCSILQADLFTIHLAIHWIIDNHLDYSAITIICNNIGALQHIGKKNNKKKSEIAESIICDETTKTKFLII</sequence>
<proteinExistence type="predicted"/>
<evidence type="ECO:0000313" key="3">
    <source>
        <dbReference type="Proteomes" id="UP000790347"/>
    </source>
</evidence>
<evidence type="ECO:0000256" key="1">
    <source>
        <dbReference type="SAM" id="MobiDB-lite"/>
    </source>
</evidence>
<organism evidence="2 3">
    <name type="scientific">Dermatophagoides farinae</name>
    <name type="common">American house dust mite</name>
    <dbReference type="NCBI Taxonomy" id="6954"/>
    <lineage>
        <taxon>Eukaryota</taxon>
        <taxon>Metazoa</taxon>
        <taxon>Ecdysozoa</taxon>
        <taxon>Arthropoda</taxon>
        <taxon>Chelicerata</taxon>
        <taxon>Arachnida</taxon>
        <taxon>Acari</taxon>
        <taxon>Acariformes</taxon>
        <taxon>Sarcoptiformes</taxon>
        <taxon>Astigmata</taxon>
        <taxon>Psoroptidia</taxon>
        <taxon>Analgoidea</taxon>
        <taxon>Pyroglyphidae</taxon>
        <taxon>Dermatophagoidinae</taxon>
        <taxon>Dermatophagoides</taxon>
    </lineage>
</organism>
<accession>A0A922I2N2</accession>
<keyword evidence="3" id="KW-1185">Reference proteome</keyword>
<comment type="caution">
    <text evidence="2">The sequence shown here is derived from an EMBL/GenBank/DDBJ whole genome shotgun (WGS) entry which is preliminary data.</text>
</comment>
<dbReference type="EMBL" id="ASGP02000003">
    <property type="protein sequence ID" value="KAH9517502.1"/>
    <property type="molecule type" value="Genomic_DNA"/>
</dbReference>
<reference evidence="2" key="2">
    <citation type="journal article" date="2022" name="Res Sq">
        <title>Comparative Genomics Reveals Insights into the Divergent Evolution of Astigmatic Mites and Household Pest Adaptations.</title>
        <authorList>
            <person name="Xiong Q."/>
            <person name="Wan A.T.-Y."/>
            <person name="Liu X.-Y."/>
            <person name="Fung C.S.-H."/>
            <person name="Xiao X."/>
            <person name="Malainual N."/>
            <person name="Hou J."/>
            <person name="Wang L."/>
            <person name="Wang M."/>
            <person name="Yang K."/>
            <person name="Cui Y."/>
            <person name="Leung E."/>
            <person name="Nong W."/>
            <person name="Shin S.-K."/>
            <person name="Au S."/>
            <person name="Jeong K.Y."/>
            <person name="Chew F.T."/>
            <person name="Hui J."/>
            <person name="Leung T.F."/>
            <person name="Tungtrongchitr A."/>
            <person name="Zhong N."/>
            <person name="Liu Z."/>
            <person name="Tsui S."/>
        </authorList>
    </citation>
    <scope>NUCLEOTIDE SEQUENCE</scope>
    <source>
        <strain evidence="2">Derf</strain>
        <tissue evidence="2">Whole organism</tissue>
    </source>
</reference>
<dbReference type="AlphaFoldDB" id="A0A922I2N2"/>
<dbReference type="Proteomes" id="UP000790347">
    <property type="component" value="Unassembled WGS sequence"/>
</dbReference>
<evidence type="ECO:0000313" key="2">
    <source>
        <dbReference type="EMBL" id="KAH9517502.1"/>
    </source>
</evidence>